<protein>
    <submittedName>
        <fullName evidence="4">Extracellular solute-binding protein</fullName>
    </submittedName>
</protein>
<dbReference type="PANTHER" id="PTHR30061">
    <property type="entry name" value="MALTOSE-BINDING PERIPLASMIC PROTEIN"/>
    <property type="match status" value="1"/>
</dbReference>
<keyword evidence="2" id="KW-0813">Transport</keyword>
<dbReference type="GO" id="GO:0055052">
    <property type="term" value="C:ATP-binding cassette (ABC) transporter complex, substrate-binding subunit-containing"/>
    <property type="evidence" value="ECO:0007669"/>
    <property type="project" value="TreeGrafter"/>
</dbReference>
<name>A0A8J6LLI1_9FIRM</name>
<keyword evidence="3" id="KW-0732">Signal</keyword>
<accession>A0A8J6LLI1</accession>
<dbReference type="AlphaFoldDB" id="A0A8J6LLI1"/>
<evidence type="ECO:0000313" key="4">
    <source>
        <dbReference type="EMBL" id="MBA2132439.1"/>
    </source>
</evidence>
<proteinExistence type="inferred from homology"/>
<evidence type="ECO:0000256" key="3">
    <source>
        <dbReference type="ARBA" id="ARBA00022729"/>
    </source>
</evidence>
<sequence>MTIAGQTATITFWAMPNAPDETHIPWIEAKAREFQAKTGVRVNLEIVGWDVAWQRISTAIVTGEGVDVFQVGTTWNPQLAATGGLEEIDIREFGGKDAFMKANYESTTYKGKCYGIPWFAETRALFYNVDMFKKAGVQPPRTHDELYQVAEKIVATFGEGSAISLAGTNAWDLLHNWSIILWANGGSLLTKDNKAAIFNNEIGVKSMKWYVDLVRRGYASPACAEYDQPQADAAFINGNVAMCYMGPWNIAGIEQQNPGLNFGVVEPPAGSKGKASFSGGSNLAILKASRNKAAAKEWAKFLLQTENMVEYTKNLTHMLPATIDAYNDPYYESGVWKTFKTTLEYATAYPPLATWGDIENIVQQEFKNILAEYVNGTYDENTVKKHLNAAADRVNDVLKRER</sequence>
<dbReference type="Gene3D" id="3.40.190.10">
    <property type="entry name" value="Periplasmic binding protein-like II"/>
    <property type="match status" value="2"/>
</dbReference>
<keyword evidence="5" id="KW-1185">Reference proteome</keyword>
<evidence type="ECO:0000313" key="5">
    <source>
        <dbReference type="Proteomes" id="UP000657177"/>
    </source>
</evidence>
<dbReference type="GO" id="GO:1901982">
    <property type="term" value="F:maltose binding"/>
    <property type="evidence" value="ECO:0007669"/>
    <property type="project" value="TreeGrafter"/>
</dbReference>
<dbReference type="PANTHER" id="PTHR30061:SF50">
    <property type="entry name" value="MALTOSE_MALTODEXTRIN-BINDING PERIPLASMIC PROTEIN"/>
    <property type="match status" value="1"/>
</dbReference>
<dbReference type="GO" id="GO:0015768">
    <property type="term" value="P:maltose transport"/>
    <property type="evidence" value="ECO:0007669"/>
    <property type="project" value="TreeGrafter"/>
</dbReference>
<gene>
    <name evidence="4" type="ORF">G5B42_02620</name>
</gene>
<dbReference type="SUPFAM" id="SSF53850">
    <property type="entry name" value="Periplasmic binding protein-like II"/>
    <property type="match status" value="1"/>
</dbReference>
<dbReference type="EMBL" id="JAAKDE010000004">
    <property type="protein sequence ID" value="MBA2132439.1"/>
    <property type="molecule type" value="Genomic_DNA"/>
</dbReference>
<organism evidence="4 5">
    <name type="scientific">Capillibacterium thermochitinicola</name>
    <dbReference type="NCBI Taxonomy" id="2699427"/>
    <lineage>
        <taxon>Bacteria</taxon>
        <taxon>Bacillati</taxon>
        <taxon>Bacillota</taxon>
        <taxon>Capillibacterium</taxon>
    </lineage>
</organism>
<comment type="caution">
    <text evidence="4">The sequence shown here is derived from an EMBL/GenBank/DDBJ whole genome shotgun (WGS) entry which is preliminary data.</text>
</comment>
<dbReference type="Proteomes" id="UP000657177">
    <property type="component" value="Unassembled WGS sequence"/>
</dbReference>
<evidence type="ECO:0000256" key="1">
    <source>
        <dbReference type="ARBA" id="ARBA00008520"/>
    </source>
</evidence>
<reference evidence="4" key="1">
    <citation type="submission" date="2020-06" db="EMBL/GenBank/DDBJ databases">
        <title>Novel chitinolytic bacterium.</title>
        <authorList>
            <person name="Ungkulpasvich U."/>
            <person name="Kosugi A."/>
            <person name="Uke A."/>
        </authorList>
    </citation>
    <scope>NUCLEOTIDE SEQUENCE</scope>
    <source>
        <strain evidence="4">UUS1-1</strain>
    </source>
</reference>
<dbReference type="Pfam" id="PF01547">
    <property type="entry name" value="SBP_bac_1"/>
    <property type="match status" value="1"/>
</dbReference>
<evidence type="ECO:0000256" key="2">
    <source>
        <dbReference type="ARBA" id="ARBA00022448"/>
    </source>
</evidence>
<comment type="similarity">
    <text evidence="1">Belongs to the bacterial solute-binding protein 1 family.</text>
</comment>
<dbReference type="InterPro" id="IPR006059">
    <property type="entry name" value="SBP"/>
</dbReference>
<dbReference type="GO" id="GO:0042956">
    <property type="term" value="P:maltodextrin transmembrane transport"/>
    <property type="evidence" value="ECO:0007669"/>
    <property type="project" value="TreeGrafter"/>
</dbReference>